<keyword evidence="4" id="KW-1185">Reference proteome</keyword>
<organism evidence="3 4">
    <name type="scientific">Armillaria solidipes</name>
    <dbReference type="NCBI Taxonomy" id="1076256"/>
    <lineage>
        <taxon>Eukaryota</taxon>
        <taxon>Fungi</taxon>
        <taxon>Dikarya</taxon>
        <taxon>Basidiomycota</taxon>
        <taxon>Agaricomycotina</taxon>
        <taxon>Agaricomycetes</taxon>
        <taxon>Agaricomycetidae</taxon>
        <taxon>Agaricales</taxon>
        <taxon>Marasmiineae</taxon>
        <taxon>Physalacriaceae</taxon>
        <taxon>Armillaria</taxon>
    </lineage>
</organism>
<evidence type="ECO:0000313" key="3">
    <source>
        <dbReference type="EMBL" id="PBK60071.1"/>
    </source>
</evidence>
<name>A0A2H3AMK2_9AGAR</name>
<evidence type="ECO:0000256" key="1">
    <source>
        <dbReference type="SAM" id="MobiDB-lite"/>
    </source>
</evidence>
<reference evidence="4" key="1">
    <citation type="journal article" date="2017" name="Nat. Ecol. Evol.">
        <title>Genome expansion and lineage-specific genetic innovations in the forest pathogenic fungi Armillaria.</title>
        <authorList>
            <person name="Sipos G."/>
            <person name="Prasanna A.N."/>
            <person name="Walter M.C."/>
            <person name="O'Connor E."/>
            <person name="Balint B."/>
            <person name="Krizsan K."/>
            <person name="Kiss B."/>
            <person name="Hess J."/>
            <person name="Varga T."/>
            <person name="Slot J."/>
            <person name="Riley R."/>
            <person name="Boka B."/>
            <person name="Rigling D."/>
            <person name="Barry K."/>
            <person name="Lee J."/>
            <person name="Mihaltcheva S."/>
            <person name="LaButti K."/>
            <person name="Lipzen A."/>
            <person name="Waldron R."/>
            <person name="Moloney N.M."/>
            <person name="Sperisen C."/>
            <person name="Kredics L."/>
            <person name="Vagvoelgyi C."/>
            <person name="Patrignani A."/>
            <person name="Fitzpatrick D."/>
            <person name="Nagy I."/>
            <person name="Doyle S."/>
            <person name="Anderson J.B."/>
            <person name="Grigoriev I.V."/>
            <person name="Gueldener U."/>
            <person name="Muensterkoetter M."/>
            <person name="Nagy L.G."/>
        </authorList>
    </citation>
    <scope>NUCLEOTIDE SEQUENCE [LARGE SCALE GENOMIC DNA]</scope>
    <source>
        <strain evidence="4">28-4</strain>
    </source>
</reference>
<proteinExistence type="predicted"/>
<sequence>MNPDGLSISIVTAIGGACLLSLLVALLVLANIERVERIFQIRRRPTPPPALPVRYVLPYVQPGPLVERMDPEPPTRPHRRISYARRSSDEYQEPRNATPGPSNVPRTPPPAYNPAAEDYGRYLRDRFGSPTPDLPLITIPDSPESATRALDPETRIHTVPPTRNPSPETPEQIRIYQPRPRPLPAGPIRVVDTPTFPHLCPLPDSDSDSDSSEYGGNEPVAEREDDDPLNPYGEDYEWPSLDAIDRAYLGPYRSHAWEIR</sequence>
<feature type="region of interest" description="Disordered" evidence="1">
    <location>
        <begin position="194"/>
        <end position="237"/>
    </location>
</feature>
<accession>A0A2H3AMK2</accession>
<protein>
    <submittedName>
        <fullName evidence="3">Uncharacterized protein</fullName>
    </submittedName>
</protein>
<dbReference type="AlphaFoldDB" id="A0A2H3AMK2"/>
<keyword evidence="2" id="KW-0472">Membrane</keyword>
<keyword evidence="2" id="KW-1133">Transmembrane helix</keyword>
<evidence type="ECO:0000313" key="4">
    <source>
        <dbReference type="Proteomes" id="UP000218334"/>
    </source>
</evidence>
<feature type="transmembrane region" description="Helical" evidence="2">
    <location>
        <begin position="6"/>
        <end position="32"/>
    </location>
</feature>
<feature type="region of interest" description="Disordered" evidence="1">
    <location>
        <begin position="64"/>
        <end position="171"/>
    </location>
</feature>
<evidence type="ECO:0000256" key="2">
    <source>
        <dbReference type="SAM" id="Phobius"/>
    </source>
</evidence>
<dbReference type="EMBL" id="KZ293492">
    <property type="protein sequence ID" value="PBK60071.1"/>
    <property type="molecule type" value="Genomic_DNA"/>
</dbReference>
<keyword evidence="2" id="KW-0812">Transmembrane</keyword>
<dbReference type="Proteomes" id="UP000218334">
    <property type="component" value="Unassembled WGS sequence"/>
</dbReference>
<feature type="compositionally biased region" description="Basic and acidic residues" evidence="1">
    <location>
        <begin position="118"/>
        <end position="127"/>
    </location>
</feature>
<gene>
    <name evidence="3" type="ORF">ARMSODRAFT_1026852</name>
</gene>